<dbReference type="InterPro" id="IPR046433">
    <property type="entry name" value="ActCoA_hydro"/>
</dbReference>
<evidence type="ECO:0000256" key="3">
    <source>
        <dbReference type="PIRSR" id="PIRSR617821-2"/>
    </source>
</evidence>
<dbReference type="Gene3D" id="3.30.750.70">
    <property type="entry name" value="4-hydroxybutyrate coenzyme like domains"/>
    <property type="match status" value="1"/>
</dbReference>
<reference evidence="8" key="1">
    <citation type="journal article" date="2006" name="Proc. Natl. Acad. Sci. U.S.A.">
        <title>The complete genome of Rhodococcus sp. RHA1 provides insights into a catabolic powerhouse.</title>
        <authorList>
            <person name="McLeod M.P."/>
            <person name="Warren R.L."/>
            <person name="Hsiao W.W.L."/>
            <person name="Araki N."/>
            <person name="Myhre M."/>
            <person name="Fernandes C."/>
            <person name="Miyazawa D."/>
            <person name="Wong W."/>
            <person name="Lillquist A.L."/>
            <person name="Wang D."/>
            <person name="Dosanjh M."/>
            <person name="Hara H."/>
            <person name="Petrescu A."/>
            <person name="Morin R.D."/>
            <person name="Yang G."/>
            <person name="Stott J.M."/>
            <person name="Schein J.E."/>
            <person name="Shin H."/>
            <person name="Smailus D."/>
            <person name="Siddiqui A.S."/>
            <person name="Marra M.A."/>
            <person name="Jones S.J.M."/>
            <person name="Holt R."/>
            <person name="Brinkman F.S.L."/>
            <person name="Miyauchi K."/>
            <person name="Fukuda M."/>
            <person name="Davies J.E."/>
            <person name="Mohn W.W."/>
            <person name="Eltis L.D."/>
        </authorList>
    </citation>
    <scope>NUCLEOTIDE SEQUENCE [LARGE SCALE GENOMIC DNA]</scope>
    <source>
        <strain evidence="8">RHA1</strain>
    </source>
</reference>
<dbReference type="Pfam" id="PF02550">
    <property type="entry name" value="AcetylCoA_hydro"/>
    <property type="match status" value="1"/>
</dbReference>
<dbReference type="GO" id="GO:0006084">
    <property type="term" value="P:acetyl-CoA metabolic process"/>
    <property type="evidence" value="ECO:0007669"/>
    <property type="project" value="InterPro"/>
</dbReference>
<protein>
    <submittedName>
        <fullName evidence="7">Acetyl-CoA hydrolase/transferase</fullName>
        <ecNumber evidence="7">3.1.2.1</ecNumber>
    </submittedName>
</protein>
<dbReference type="Gene3D" id="3.40.1080.10">
    <property type="entry name" value="Glutaconate Coenzyme A-transferase"/>
    <property type="match status" value="1"/>
</dbReference>
<feature type="binding site" evidence="3">
    <location>
        <begin position="484"/>
        <end position="488"/>
    </location>
    <ligand>
        <name>CoA</name>
        <dbReference type="ChEBI" id="CHEBI:57287"/>
    </ligand>
</feature>
<dbReference type="InterPro" id="IPR037171">
    <property type="entry name" value="NagB/RpiA_transferase-like"/>
</dbReference>
<dbReference type="InterPro" id="IPR017821">
    <property type="entry name" value="Succinate_CoA_transferase"/>
</dbReference>
<feature type="binding site" evidence="3">
    <location>
        <position position="603"/>
    </location>
    <ligand>
        <name>CoA</name>
        <dbReference type="ChEBI" id="CHEBI:57287"/>
    </ligand>
</feature>
<dbReference type="EMBL" id="CP000433">
    <property type="protein sequence ID" value="ABH00368.1"/>
    <property type="molecule type" value="Genomic_DNA"/>
</dbReference>
<proteinExistence type="inferred from homology"/>
<comment type="similarity">
    <text evidence="1">Belongs to the acetyl-CoA hydrolase/transferase family.</text>
</comment>
<dbReference type="KEGG" id="rha:RHA1_ro10175"/>
<keyword evidence="7" id="KW-0614">Plasmid</keyword>
<geneLocation type="plasmid" evidence="7 8">
    <name>pRHL2</name>
</geneLocation>
<dbReference type="PANTHER" id="PTHR43609:SF1">
    <property type="entry name" value="ACETYL-COA HYDROLASE"/>
    <property type="match status" value="1"/>
</dbReference>
<evidence type="ECO:0000259" key="5">
    <source>
        <dbReference type="Pfam" id="PF02550"/>
    </source>
</evidence>
<evidence type="ECO:0000256" key="2">
    <source>
        <dbReference type="PIRSR" id="PIRSR617821-1"/>
    </source>
</evidence>
<dbReference type="HOGENOM" id="CLU_019748_3_1_11"/>
<dbReference type="InterPro" id="IPR003702">
    <property type="entry name" value="ActCoA_hydro_N"/>
</dbReference>
<dbReference type="NCBIfam" id="TIGR03458">
    <property type="entry name" value="YgfH_subfam"/>
    <property type="match status" value="1"/>
</dbReference>
<accession>Q0RWG8</accession>
<dbReference type="EC" id="3.1.2.1" evidence="7"/>
<evidence type="ECO:0000313" key="7">
    <source>
        <dbReference type="EMBL" id="ABH00368.1"/>
    </source>
</evidence>
<dbReference type="GO" id="GO:0006083">
    <property type="term" value="P:acetate metabolic process"/>
    <property type="evidence" value="ECO:0007669"/>
    <property type="project" value="InterPro"/>
</dbReference>
<evidence type="ECO:0000256" key="1">
    <source>
        <dbReference type="ARBA" id="ARBA00009632"/>
    </source>
</evidence>
<dbReference type="AlphaFoldDB" id="Q0RWG8"/>
<dbReference type="GO" id="GO:0003986">
    <property type="term" value="F:acetyl-CoA hydrolase activity"/>
    <property type="evidence" value="ECO:0007669"/>
    <property type="project" value="UniProtKB-EC"/>
</dbReference>
<feature type="domain" description="Acetyl-CoA hydrolase/transferase C-terminal" evidence="6">
    <location>
        <begin position="538"/>
        <end position="684"/>
    </location>
</feature>
<name>Q0RWG8_RHOJR</name>
<dbReference type="GO" id="GO:0008775">
    <property type="term" value="F:acetate CoA-transferase activity"/>
    <property type="evidence" value="ECO:0007669"/>
    <property type="project" value="InterPro"/>
</dbReference>
<sequence>MRSSINCRRGSQESPISPAELFSLGTDRSHMAVLAGSRVPVHASGHPGPRSSGCRGRATYPRVVAARSLAHGAQPDSRGPAPDVPRWPGGGHRIADRRDVSGTVRCCHRHSGDGPLSGGQESRPVGVMCARLSPGKLGGVSRITLRGAFGRDSTGDLTEPTSGGPAATNGRGRRAVANTECDPVNITTFRGVHVTSPTPTLAAVSLQISDPASPVQSSRIRHSALQQKVTSAEEAVKAIGPGDTVAVSGFASAGTPKAVIPALADRIHAARAAGANFTIDLLTGASVSTETERMLTEIDGIALRMPYQAESTARQKINQGRMDYVDIHLSHVAQQVWEGYYGAVNVAVVEVSGITETGELIPSASVGNNKTWLDVAEKVILEVNSWVPDAMDGIHDIYYGTALPPHRRPIELTDVEDRIGQPHYRVDPAKVVAVVQTNAPDSASALTAPDAVSEAIAAHVLDFFDHEVKCGRLPENTLLPLQAGIGNVANAVLGGLERGPYRGLTCYSEVIQDGMLHLIKHGTVRFASATALALSEAGIEELTSNIDFYRQHIRLRPQEISNHPEVVRRLGIIAMNGMLEADIYGNVNSTHVMGTKIMNGIGGSGDFARNGYLSMFLSPSTAKNGAISSIVPMTPHVDHTEHDTQVLVTEQGLADLRGLSPRRRARVIIERCAHPEFRPLLTDYIERATATAGAGQTPHLLGEAFSFHQRYLESGSMRV</sequence>
<dbReference type="Gene3D" id="3.40.1080.20">
    <property type="entry name" value="Acetyl-CoA hydrolase/transferase C-terminal domain"/>
    <property type="match status" value="1"/>
</dbReference>
<feature type="active site" description="5-glutamyl coenzyme A thioester intermediate" evidence="2">
    <location>
        <position position="509"/>
    </location>
</feature>
<organism evidence="7 8">
    <name type="scientific">Rhodococcus jostii (strain RHA1)</name>
    <dbReference type="NCBI Taxonomy" id="101510"/>
    <lineage>
        <taxon>Bacteria</taxon>
        <taxon>Bacillati</taxon>
        <taxon>Actinomycetota</taxon>
        <taxon>Actinomycetes</taxon>
        <taxon>Mycobacteriales</taxon>
        <taxon>Nocardiaceae</taxon>
        <taxon>Rhodococcus</taxon>
    </lineage>
</organism>
<keyword evidence="7" id="KW-0378">Hydrolase</keyword>
<dbReference type="InterPro" id="IPR026888">
    <property type="entry name" value="AcetylCoA_hyd_C"/>
</dbReference>
<evidence type="ECO:0000313" key="8">
    <source>
        <dbReference type="Proteomes" id="UP000008710"/>
    </source>
</evidence>
<gene>
    <name evidence="7" type="ordered locus">RHA1_ro10175</name>
</gene>
<feature type="binding site" evidence="3">
    <location>
        <position position="599"/>
    </location>
    <ligand>
        <name>CoA</name>
        <dbReference type="ChEBI" id="CHEBI:57287"/>
    </ligand>
</feature>
<evidence type="ECO:0000256" key="4">
    <source>
        <dbReference type="SAM" id="MobiDB-lite"/>
    </source>
</evidence>
<evidence type="ECO:0000259" key="6">
    <source>
        <dbReference type="Pfam" id="PF13336"/>
    </source>
</evidence>
<feature type="binding site" evidence="3">
    <location>
        <position position="623"/>
    </location>
    <ligand>
        <name>CoA</name>
        <dbReference type="ChEBI" id="CHEBI:57287"/>
    </ligand>
</feature>
<dbReference type="SUPFAM" id="SSF100950">
    <property type="entry name" value="NagB/RpiA/CoA transferase-like"/>
    <property type="match status" value="2"/>
</dbReference>
<dbReference type="Pfam" id="PF13336">
    <property type="entry name" value="AcetylCoA_hyd_C"/>
    <property type="match status" value="1"/>
</dbReference>
<dbReference type="PANTHER" id="PTHR43609">
    <property type="entry name" value="ACETYL-COA HYDROLASE"/>
    <property type="match status" value="1"/>
</dbReference>
<dbReference type="FunFam" id="3.40.1080.20:FF:000001">
    <property type="entry name" value="Acetyl-CoA hydrolase Ach1"/>
    <property type="match status" value="1"/>
</dbReference>
<feature type="region of interest" description="Disordered" evidence="4">
    <location>
        <begin position="70"/>
        <end position="98"/>
    </location>
</feature>
<feature type="region of interest" description="Disordered" evidence="4">
    <location>
        <begin position="151"/>
        <end position="175"/>
    </location>
</feature>
<keyword evidence="7" id="KW-0808">Transferase</keyword>
<feature type="domain" description="Acetyl-CoA hydrolase/transferase N-terminal" evidence="5">
    <location>
        <begin position="223"/>
        <end position="388"/>
    </location>
</feature>
<dbReference type="InterPro" id="IPR038460">
    <property type="entry name" value="AcetylCoA_hyd_C_sf"/>
</dbReference>
<dbReference type="Proteomes" id="UP000008710">
    <property type="component" value="Plasmid pRHL2"/>
</dbReference>